<feature type="transmembrane region" description="Helical" evidence="9">
    <location>
        <begin position="230"/>
        <end position="260"/>
    </location>
</feature>
<dbReference type="InterPro" id="IPR004501">
    <property type="entry name" value="PTS_EIIC_3"/>
</dbReference>
<feature type="transmembrane region" description="Helical" evidence="9">
    <location>
        <begin position="113"/>
        <end position="129"/>
    </location>
</feature>
<feature type="transmembrane region" description="Helical" evidence="9">
    <location>
        <begin position="79"/>
        <end position="101"/>
    </location>
</feature>
<evidence type="ECO:0000256" key="7">
    <source>
        <dbReference type="ARBA" id="ARBA00023136"/>
    </source>
</evidence>
<comment type="caution">
    <text evidence="11">The sequence shown here is derived from an EMBL/GenBank/DDBJ whole genome shotgun (WGS) entry which is preliminary data.</text>
</comment>
<dbReference type="InterPro" id="IPR051088">
    <property type="entry name" value="PTS_Sugar-EIIC/EIIB"/>
</dbReference>
<dbReference type="PROSITE" id="PS51105">
    <property type="entry name" value="PTS_EIIC_TYPE_3"/>
    <property type="match status" value="1"/>
</dbReference>
<gene>
    <name evidence="11" type="primary">licC_1</name>
    <name evidence="11" type="ORF">VMF7928_00383</name>
</gene>
<feature type="transmembrane region" description="Helical" evidence="9">
    <location>
        <begin position="281"/>
        <end position="307"/>
    </location>
</feature>
<organism evidence="11 12">
    <name type="scientific">Vibrio marisflavi CECT 7928</name>
    <dbReference type="NCBI Taxonomy" id="634439"/>
    <lineage>
        <taxon>Bacteria</taxon>
        <taxon>Pseudomonadati</taxon>
        <taxon>Pseudomonadota</taxon>
        <taxon>Gammaproteobacteria</taxon>
        <taxon>Vibrionales</taxon>
        <taxon>Vibrionaceae</taxon>
        <taxon>Vibrio</taxon>
    </lineage>
</organism>
<evidence type="ECO:0000256" key="3">
    <source>
        <dbReference type="ARBA" id="ARBA00022475"/>
    </source>
</evidence>
<accession>A0ABM8ZZA3</accession>
<feature type="domain" description="PTS EIIC type-3" evidence="10">
    <location>
        <begin position="13"/>
        <end position="414"/>
    </location>
</feature>
<dbReference type="PANTHER" id="PTHR33989">
    <property type="match status" value="1"/>
</dbReference>
<dbReference type="PANTHER" id="PTHR33989:SF4">
    <property type="entry name" value="PTS SYSTEM N,N'-DIACETYLCHITOBIOSE-SPECIFIC EIIC COMPONENT"/>
    <property type="match status" value="1"/>
</dbReference>
<evidence type="ECO:0000259" key="10">
    <source>
        <dbReference type="PROSITE" id="PS51105"/>
    </source>
</evidence>
<evidence type="ECO:0000256" key="1">
    <source>
        <dbReference type="ARBA" id="ARBA00004651"/>
    </source>
</evidence>
<evidence type="ECO:0000256" key="2">
    <source>
        <dbReference type="ARBA" id="ARBA00022448"/>
    </source>
</evidence>
<feature type="transmembrane region" description="Helical" evidence="9">
    <location>
        <begin position="333"/>
        <end position="352"/>
    </location>
</feature>
<evidence type="ECO:0000256" key="5">
    <source>
        <dbReference type="ARBA" id="ARBA00022692"/>
    </source>
</evidence>
<evidence type="ECO:0000256" key="4">
    <source>
        <dbReference type="ARBA" id="ARBA00022597"/>
    </source>
</evidence>
<dbReference type="InterPro" id="IPR004796">
    <property type="entry name" value="PTS_IIC_cello"/>
</dbReference>
<sequence length="438" mass="48371">MNHSLARIVTSQLEQYLSPIARKLAQNVYLSALRDGFQLAMPFIFVGCMFVPIIFPPFSTPNSTFAMWWEKLALSLRPTLLPTYQLTLGVVGLIVAFGVATSLAKQYKLPQRMSGLTGCMAFLMLAGMSDPTVQSMRYLGGAGIFTALIASLYSVEVIRLCIHKKWYISMPDDVPLMTVQSFKLIIPIMIVMITLSSFNLFIANQFGLHFPQLIEEIFHPLIMASDSLTAVLISILICQLLWFVGIHGSLVVTGIMNPFWMSNLLANQDAMEAGAKALPHIYLPAFWDFFILIGGVGSTLPLIYLAMKSRSAHLRSVGKVGLIPSIFNINEPILFGFPIIMNPIFIIPFVLVPMINATIAWYLTSAGVLAKVVTMIPWSVPAPIGAAWASNGSIANALMVIFAMINAYFLYLPFFRAHEKILIAQQKERGQANEAPSI</sequence>
<protein>
    <recommendedName>
        <fullName evidence="8">Permease IIC component</fullName>
    </recommendedName>
</protein>
<feature type="transmembrane region" description="Helical" evidence="9">
    <location>
        <begin position="39"/>
        <end position="59"/>
    </location>
</feature>
<dbReference type="RefSeq" id="WP_237359792.1">
    <property type="nucleotide sequence ID" value="NZ_CAKLDM010000001.1"/>
</dbReference>
<keyword evidence="4 8" id="KW-0762">Sugar transport</keyword>
<comment type="function">
    <text evidence="8">The phosphoenolpyruvate-dependent sugar phosphotransferase system (PTS), a major carbohydrate active -transport system, catalyzes the phosphorylation of incoming sugar substrates concomitant with their translocation across the cell membrane.</text>
</comment>
<feature type="transmembrane region" description="Helical" evidence="9">
    <location>
        <begin position="359"/>
        <end position="380"/>
    </location>
</feature>
<evidence type="ECO:0000256" key="6">
    <source>
        <dbReference type="ARBA" id="ARBA00022989"/>
    </source>
</evidence>
<dbReference type="NCBIfam" id="TIGR00410">
    <property type="entry name" value="lacE"/>
    <property type="match status" value="1"/>
</dbReference>
<feature type="transmembrane region" description="Helical" evidence="9">
    <location>
        <begin position="141"/>
        <end position="162"/>
    </location>
</feature>
<keyword evidence="3 8" id="KW-1003">Cell membrane</keyword>
<dbReference type="Pfam" id="PF02378">
    <property type="entry name" value="PTS_EIIC"/>
    <property type="match status" value="1"/>
</dbReference>
<evidence type="ECO:0000256" key="8">
    <source>
        <dbReference type="PIRNR" id="PIRNR006351"/>
    </source>
</evidence>
<feature type="transmembrane region" description="Helical" evidence="9">
    <location>
        <begin position="182"/>
        <end position="203"/>
    </location>
</feature>
<evidence type="ECO:0000313" key="11">
    <source>
        <dbReference type="EMBL" id="CAH0536370.1"/>
    </source>
</evidence>
<dbReference type="Proteomes" id="UP000838748">
    <property type="component" value="Unassembled WGS sequence"/>
</dbReference>
<proteinExistence type="predicted"/>
<evidence type="ECO:0000256" key="9">
    <source>
        <dbReference type="SAM" id="Phobius"/>
    </source>
</evidence>
<keyword evidence="6 9" id="KW-1133">Transmembrane helix</keyword>
<keyword evidence="5 9" id="KW-0812">Transmembrane</keyword>
<dbReference type="InterPro" id="IPR003352">
    <property type="entry name" value="PTS_EIIC"/>
</dbReference>
<evidence type="ECO:0000313" key="12">
    <source>
        <dbReference type="Proteomes" id="UP000838748"/>
    </source>
</evidence>
<reference evidence="11" key="1">
    <citation type="submission" date="2021-11" db="EMBL/GenBank/DDBJ databases">
        <authorList>
            <person name="Rodrigo-Torres L."/>
            <person name="Arahal R. D."/>
            <person name="Lucena T."/>
        </authorList>
    </citation>
    <scope>NUCLEOTIDE SEQUENCE</scope>
    <source>
        <strain evidence="11">CECT 7928</strain>
    </source>
</reference>
<dbReference type="PIRSF" id="PIRSF006351">
    <property type="entry name" value="PTS_EIIC-Cellobiose"/>
    <property type="match status" value="1"/>
</dbReference>
<comment type="subcellular location">
    <subcellularLocation>
        <location evidence="1">Cell membrane</location>
        <topology evidence="1">Multi-pass membrane protein</topology>
    </subcellularLocation>
</comment>
<feature type="transmembrane region" description="Helical" evidence="9">
    <location>
        <begin position="392"/>
        <end position="412"/>
    </location>
</feature>
<name>A0ABM8ZZA3_9VIBR</name>
<keyword evidence="12" id="KW-1185">Reference proteome</keyword>
<keyword evidence="7 8" id="KW-0472">Membrane</keyword>
<dbReference type="EMBL" id="CAKLDM010000001">
    <property type="protein sequence ID" value="CAH0536370.1"/>
    <property type="molecule type" value="Genomic_DNA"/>
</dbReference>
<keyword evidence="2 8" id="KW-0813">Transport</keyword>